<dbReference type="PANTHER" id="PTHR33198:SF20">
    <property type="entry name" value="RETROTRANSPOSON GAG DOMAIN-CONTAINING PROTEIN"/>
    <property type="match status" value="1"/>
</dbReference>
<protein>
    <recommendedName>
        <fullName evidence="8">CCHC-type domain-containing protein</fullName>
    </recommendedName>
</protein>
<evidence type="ECO:0000256" key="5">
    <source>
        <dbReference type="SAM" id="MobiDB-lite"/>
    </source>
</evidence>
<dbReference type="PANTHER" id="PTHR33198">
    <property type="entry name" value="ANK_REP_REGION DOMAIN-CONTAINING PROTEIN-RELATED"/>
    <property type="match status" value="1"/>
</dbReference>
<name>A0AA38MBY2_9CUCU</name>
<evidence type="ECO:0000256" key="1">
    <source>
        <dbReference type="ARBA" id="ARBA00004141"/>
    </source>
</evidence>
<evidence type="ECO:0008006" key="8">
    <source>
        <dbReference type="Google" id="ProtNLM"/>
    </source>
</evidence>
<comment type="subcellular location">
    <subcellularLocation>
        <location evidence="1">Membrane</location>
        <topology evidence="1">Multi-pass membrane protein</topology>
    </subcellularLocation>
</comment>
<gene>
    <name evidence="6" type="ORF">Zmor_022041</name>
</gene>
<evidence type="ECO:0000313" key="7">
    <source>
        <dbReference type="Proteomes" id="UP001168821"/>
    </source>
</evidence>
<dbReference type="Pfam" id="PF10242">
    <property type="entry name" value="L_HMGIC_fpl"/>
    <property type="match status" value="1"/>
</dbReference>
<evidence type="ECO:0000256" key="3">
    <source>
        <dbReference type="ARBA" id="ARBA00022989"/>
    </source>
</evidence>
<keyword evidence="4" id="KW-0472">Membrane</keyword>
<keyword evidence="3" id="KW-1133">Transmembrane helix</keyword>
<dbReference type="AlphaFoldDB" id="A0AA38MBY2"/>
<feature type="region of interest" description="Disordered" evidence="5">
    <location>
        <begin position="193"/>
        <end position="221"/>
    </location>
</feature>
<sequence>MSEMRGISPLEMSGNLAENWKFWVQKFQNYLVASETNKKSEELQCAQLLHYIGDEGLRIFNTFEIEADKKGKIGNLIEKFTEYFTPKTNLVYQRHKFLTRKQTQGETTQYYVTELKNLAKNCKWGEIENDLNCNVLICGLISEKLRERLLEDSEMKLDKAIRVCLSVEESQKQNQEISEKGEIGIVRARQKCSGKESGAGGYSDGKSRAGEKRWKTKKGSNNSKTTMCQRCGYNHEKKRCPAYTKQCSECGAYGHFKKMCFKRSVYAVENEIKEVFVGLIEDPQNSENVTDNQASCSNDLDSSVIDVSQDSEEEENVAEDEKFVVPEQTSSGRVIKQPNRLTYALLVMVGAAVYPVGWDNREVRESCGNSSHIYRLVIRSMREWLLAQKPYRRSLDICHVVLSFDVWRYPEGEEFLGFRSTLYKFRRPPWKGTPVLAAGITTYANFASRTRTGRNKKCGEFAHGTENNRSATTTSLFLFEFLRVSGESRFVSDLSVQRRHALQQRVALRLAHPTPPNPPSTAAETAIVVQEFVQSATVNVPFSPIVNDVNDTCNVVAKDLPKCLMKSDGSVFD</sequence>
<keyword evidence="2" id="KW-0812">Transmembrane</keyword>
<accession>A0AA38MBY2</accession>
<dbReference type="EMBL" id="JALNTZ010000006">
    <property type="protein sequence ID" value="KAJ3650347.1"/>
    <property type="molecule type" value="Genomic_DNA"/>
</dbReference>
<evidence type="ECO:0000256" key="4">
    <source>
        <dbReference type="ARBA" id="ARBA00023136"/>
    </source>
</evidence>
<dbReference type="GO" id="GO:0016020">
    <property type="term" value="C:membrane"/>
    <property type="evidence" value="ECO:0007669"/>
    <property type="project" value="UniProtKB-SubCell"/>
</dbReference>
<proteinExistence type="predicted"/>
<dbReference type="InterPro" id="IPR019372">
    <property type="entry name" value="LHFPL"/>
</dbReference>
<evidence type="ECO:0000256" key="2">
    <source>
        <dbReference type="ARBA" id="ARBA00022692"/>
    </source>
</evidence>
<reference evidence="6" key="1">
    <citation type="journal article" date="2023" name="G3 (Bethesda)">
        <title>Whole genome assemblies of Zophobas morio and Tenebrio molitor.</title>
        <authorList>
            <person name="Kaur S."/>
            <person name="Stinson S.A."/>
            <person name="diCenzo G.C."/>
        </authorList>
    </citation>
    <scope>NUCLEOTIDE SEQUENCE</scope>
    <source>
        <strain evidence="6">QUZm001</strain>
    </source>
</reference>
<dbReference type="Proteomes" id="UP001168821">
    <property type="component" value="Unassembled WGS sequence"/>
</dbReference>
<organism evidence="6 7">
    <name type="scientific">Zophobas morio</name>
    <dbReference type="NCBI Taxonomy" id="2755281"/>
    <lineage>
        <taxon>Eukaryota</taxon>
        <taxon>Metazoa</taxon>
        <taxon>Ecdysozoa</taxon>
        <taxon>Arthropoda</taxon>
        <taxon>Hexapoda</taxon>
        <taxon>Insecta</taxon>
        <taxon>Pterygota</taxon>
        <taxon>Neoptera</taxon>
        <taxon>Endopterygota</taxon>
        <taxon>Coleoptera</taxon>
        <taxon>Polyphaga</taxon>
        <taxon>Cucujiformia</taxon>
        <taxon>Tenebrionidae</taxon>
        <taxon>Zophobas</taxon>
    </lineage>
</organism>
<evidence type="ECO:0000313" key="6">
    <source>
        <dbReference type="EMBL" id="KAJ3650347.1"/>
    </source>
</evidence>
<keyword evidence="7" id="KW-1185">Reference proteome</keyword>
<comment type="caution">
    <text evidence="6">The sequence shown here is derived from an EMBL/GenBank/DDBJ whole genome shotgun (WGS) entry which is preliminary data.</text>
</comment>